<dbReference type="PANTHER" id="PTHR23257:SF963">
    <property type="entry name" value="AT08303P"/>
    <property type="match status" value="1"/>
</dbReference>
<feature type="region of interest" description="Disordered" evidence="11">
    <location>
        <begin position="1"/>
        <end position="32"/>
    </location>
</feature>
<dbReference type="Pfam" id="PF07714">
    <property type="entry name" value="PK_Tyr_Ser-Thr"/>
    <property type="match status" value="1"/>
</dbReference>
<evidence type="ECO:0000256" key="1">
    <source>
        <dbReference type="ARBA" id="ARBA00004496"/>
    </source>
</evidence>
<evidence type="ECO:0000256" key="11">
    <source>
        <dbReference type="SAM" id="MobiDB-lite"/>
    </source>
</evidence>
<feature type="region of interest" description="Disordered" evidence="11">
    <location>
        <begin position="676"/>
        <end position="711"/>
    </location>
</feature>
<dbReference type="FunFam" id="3.10.20.90:FF:000058">
    <property type="entry name" value="Octicosapeptide/phox/Bem1p domain kinase superfamily protein"/>
    <property type="match status" value="1"/>
</dbReference>
<evidence type="ECO:0000256" key="6">
    <source>
        <dbReference type="ARBA" id="ARBA00022741"/>
    </source>
</evidence>
<dbReference type="InterPro" id="IPR000719">
    <property type="entry name" value="Prot_kinase_dom"/>
</dbReference>
<comment type="subcellular location">
    <subcellularLocation>
        <location evidence="1">Cytoplasm</location>
    </subcellularLocation>
</comment>
<dbReference type="InterPro" id="IPR011009">
    <property type="entry name" value="Kinase-like_dom_sf"/>
</dbReference>
<name>A0AAD5Z8P0_9POAL</name>
<evidence type="ECO:0000256" key="10">
    <source>
        <dbReference type="PROSITE-ProRule" id="PRU10141"/>
    </source>
</evidence>
<feature type="compositionally biased region" description="Polar residues" evidence="11">
    <location>
        <begin position="111"/>
        <end position="135"/>
    </location>
</feature>
<keyword evidence="3" id="KW-0723">Serine/threonine-protein kinase</keyword>
<dbReference type="InterPro" id="IPR050167">
    <property type="entry name" value="Ser_Thr_protein_kinase"/>
</dbReference>
<dbReference type="GO" id="GO:0005524">
    <property type="term" value="F:ATP binding"/>
    <property type="evidence" value="ECO:0007669"/>
    <property type="project" value="UniProtKB-UniRule"/>
</dbReference>
<evidence type="ECO:0000256" key="9">
    <source>
        <dbReference type="ARBA" id="ARBA00023294"/>
    </source>
</evidence>
<dbReference type="InterPro" id="IPR001245">
    <property type="entry name" value="Ser-Thr/Tyr_kinase_cat_dom"/>
</dbReference>
<organism evidence="13 14">
    <name type="scientific">Rhynchospora tenuis</name>
    <dbReference type="NCBI Taxonomy" id="198213"/>
    <lineage>
        <taxon>Eukaryota</taxon>
        <taxon>Viridiplantae</taxon>
        <taxon>Streptophyta</taxon>
        <taxon>Embryophyta</taxon>
        <taxon>Tracheophyta</taxon>
        <taxon>Spermatophyta</taxon>
        <taxon>Magnoliopsida</taxon>
        <taxon>Liliopsida</taxon>
        <taxon>Poales</taxon>
        <taxon>Cyperaceae</taxon>
        <taxon>Cyperoideae</taxon>
        <taxon>Rhynchosporeae</taxon>
        <taxon>Rhynchospora</taxon>
    </lineage>
</organism>
<dbReference type="InterPro" id="IPR000270">
    <property type="entry name" value="PB1_dom"/>
</dbReference>
<dbReference type="AlphaFoldDB" id="A0AAD5Z8P0"/>
<sequence>MEYRKESGQRMASSQGIFPPNSSTSAGLNAPVPGPARPVLNYSIQTGEEFALEFMRDRAMSKMPSAPLPVTAPASAQIPVPPQTGYMDLRGILGVCRTGSEANSDISTLAASIENPNPNPQTGNENKPFFSSTRSAPAPPRAMSGYTSSEAASDTSGSRRVKFLCSYGGKILPRPSDGKLRYVGGETHIIRINYNISFQELKRKTTAIYYLPHTIKYQLPGEDLDALISVSNDEDLRNMMEECGVLLEGSSEGGGGSQKLRMFLFSSGDFDDSSMSLGSMDGESEVQFVVAINGLDTGSGTGKPASGYGLTGSTQGAELDQFMHLSSNIDRQKTSGGGIDMSTVPTNQNQAQGQVQPSISSELETSLYSYPSERFQYMDTVQTYSSVNPSESLHQYHTATLDSSPISVPSDYGYLSQYAPHTVTGINAVVPPPMSAQVVHEKEGALPKEAEIHSAPTLPVQAPALLKEDLASLLLPKDNNPKHVENTSAPILKQSDGKNNEVNSEEVRYSSGGGFNSGYSDHDTDVGDHIQGKNQPWTARVFHSERIPREQSESLNRLSKSDDSLGSQFLVINTSRSDAVRDSIAEVVDPTLEEISTSSQPLGAEPANQEDFLKFENYENTPLPQMHLENRTVTEQNAVAGEATYHRSEDRGKVMPVPVPAQDSLKAEIHDPHLLKPKKNDHTLERDGPASASNVAWPEDANPKTNMSSFSQEESLAEKKDILVDINDRFPPDFLSEFFSKAKLAAAESSRSPFLKEEAGLSVNIRNHDQKSWSFFRNLAPEEFARKDMSLMDQDINLGHVASQIEFDAEMKLPEASRRDVEDSAGVDAFHVNNDLFVNVGENLGLPASEYEEIKIEEGPAGPLLDASLGDIDLSNLQLIKNDDLEELRELGSGTFGTVYHGKWRGTDVAIKRIKKSCFTGRSSEQERLTIEFWREAEILSRLHHPNVVAFYGVVQDGPGGTMATVTEFMVNGSLRHVLQRKDKYLDRRKRLIIAMDAAFGMEYLHSKNIVHFDLKCDNLLVNLKDQTRPICKVGDFGLSKIKRNTLVSGGVRGTLPWMAPELLNGSSNKVSEKVDVFSFGIVMWEILTGEEPYANMHYGAIIGGIVNNTLRPPVPPNCDPGWKRLMEQCWAPDPFQRPSFTEIAATLRAMSVAITAQTKQTK</sequence>
<dbReference type="FunFam" id="3.30.200.20:FF:000081">
    <property type="entry name" value="Octicosapeptide/phox/Bem1p domain kinase superfamily protein"/>
    <property type="match status" value="1"/>
</dbReference>
<dbReference type="CDD" id="cd13999">
    <property type="entry name" value="STKc_MAP3K-like"/>
    <property type="match status" value="1"/>
</dbReference>
<dbReference type="FunFam" id="1.10.510.10:FF:000142">
    <property type="entry name" value="Octicosapeptide/phox/Bem1p domain kinase superfamily protein"/>
    <property type="match status" value="1"/>
</dbReference>
<evidence type="ECO:0000313" key="13">
    <source>
        <dbReference type="EMBL" id="KAJ3688903.1"/>
    </source>
</evidence>
<dbReference type="GO" id="GO:0005737">
    <property type="term" value="C:cytoplasm"/>
    <property type="evidence" value="ECO:0007669"/>
    <property type="project" value="UniProtKB-SubCell"/>
</dbReference>
<dbReference type="InterPro" id="IPR008271">
    <property type="entry name" value="Ser/Thr_kinase_AS"/>
</dbReference>
<dbReference type="InterPro" id="IPR017441">
    <property type="entry name" value="Protein_kinase_ATP_BS"/>
</dbReference>
<evidence type="ECO:0000256" key="5">
    <source>
        <dbReference type="ARBA" id="ARBA00022679"/>
    </source>
</evidence>
<keyword evidence="14" id="KW-1185">Reference proteome</keyword>
<evidence type="ECO:0000259" key="12">
    <source>
        <dbReference type="PROSITE" id="PS50011"/>
    </source>
</evidence>
<gene>
    <name evidence="13" type="ORF">LUZ61_018067</name>
</gene>
<dbReference type="Proteomes" id="UP001210211">
    <property type="component" value="Unassembled WGS sequence"/>
</dbReference>
<dbReference type="SUPFAM" id="SSF54277">
    <property type="entry name" value="CAD &amp; PB1 domains"/>
    <property type="match status" value="1"/>
</dbReference>
<dbReference type="GO" id="GO:0009734">
    <property type="term" value="P:auxin-activated signaling pathway"/>
    <property type="evidence" value="ECO:0007669"/>
    <property type="project" value="UniProtKB-KW"/>
</dbReference>
<dbReference type="PROSITE" id="PS00108">
    <property type="entry name" value="PROTEIN_KINASE_ST"/>
    <property type="match status" value="1"/>
</dbReference>
<evidence type="ECO:0000256" key="7">
    <source>
        <dbReference type="ARBA" id="ARBA00022777"/>
    </source>
</evidence>
<keyword evidence="9" id="KW-0927">Auxin signaling pathway</keyword>
<feature type="compositionally biased region" description="Basic and acidic residues" evidence="11">
    <location>
        <begin position="676"/>
        <end position="688"/>
    </location>
</feature>
<dbReference type="SMART" id="SM00666">
    <property type="entry name" value="PB1"/>
    <property type="match status" value="1"/>
</dbReference>
<evidence type="ECO:0000256" key="8">
    <source>
        <dbReference type="ARBA" id="ARBA00022840"/>
    </source>
</evidence>
<keyword evidence="4" id="KW-0597">Phosphoprotein</keyword>
<feature type="region of interest" description="Disordered" evidence="11">
    <location>
        <begin position="111"/>
        <end position="153"/>
    </location>
</feature>
<dbReference type="Pfam" id="PF00564">
    <property type="entry name" value="PB1"/>
    <property type="match status" value="1"/>
</dbReference>
<dbReference type="Gene3D" id="3.30.200.20">
    <property type="entry name" value="Phosphorylase Kinase, domain 1"/>
    <property type="match status" value="1"/>
</dbReference>
<dbReference type="EMBL" id="JAMRDG010000002">
    <property type="protein sequence ID" value="KAJ3688903.1"/>
    <property type="molecule type" value="Genomic_DNA"/>
</dbReference>
<dbReference type="SMART" id="SM00220">
    <property type="entry name" value="S_TKc"/>
    <property type="match status" value="1"/>
</dbReference>
<keyword evidence="8 10" id="KW-0067">ATP-binding</keyword>
<feature type="binding site" evidence="10">
    <location>
        <position position="916"/>
    </location>
    <ligand>
        <name>ATP</name>
        <dbReference type="ChEBI" id="CHEBI:30616"/>
    </ligand>
</feature>
<dbReference type="PRINTS" id="PR00109">
    <property type="entry name" value="TYRKINASE"/>
</dbReference>
<dbReference type="PROSITE" id="PS50011">
    <property type="entry name" value="PROTEIN_KINASE_DOM"/>
    <property type="match status" value="1"/>
</dbReference>
<keyword evidence="2" id="KW-0963">Cytoplasm</keyword>
<dbReference type="Gene3D" id="1.10.510.10">
    <property type="entry name" value="Transferase(Phosphotransferase) domain 1"/>
    <property type="match status" value="1"/>
</dbReference>
<evidence type="ECO:0000256" key="4">
    <source>
        <dbReference type="ARBA" id="ARBA00022553"/>
    </source>
</evidence>
<reference evidence="13 14" key="1">
    <citation type="journal article" date="2022" name="Cell">
        <title>Repeat-based holocentromeres influence genome architecture and karyotype evolution.</title>
        <authorList>
            <person name="Hofstatter P.G."/>
            <person name="Thangavel G."/>
            <person name="Lux T."/>
            <person name="Neumann P."/>
            <person name="Vondrak T."/>
            <person name="Novak P."/>
            <person name="Zhang M."/>
            <person name="Costa L."/>
            <person name="Castellani M."/>
            <person name="Scott A."/>
            <person name="Toegelov H."/>
            <person name="Fuchs J."/>
            <person name="Mata-Sucre Y."/>
            <person name="Dias Y."/>
            <person name="Vanzela A.L.L."/>
            <person name="Huettel B."/>
            <person name="Almeida C.C.S."/>
            <person name="Simkova H."/>
            <person name="Souza G."/>
            <person name="Pedrosa-Harand A."/>
            <person name="Macas J."/>
            <person name="Mayer K.F.X."/>
            <person name="Houben A."/>
            <person name="Marques A."/>
        </authorList>
    </citation>
    <scope>NUCLEOTIDE SEQUENCE [LARGE SCALE GENOMIC DNA]</scope>
    <source>
        <strain evidence="13">RhyTen1mFocal</strain>
    </source>
</reference>
<keyword evidence="7" id="KW-0418">Kinase</keyword>
<dbReference type="Gene3D" id="3.10.20.90">
    <property type="entry name" value="Phosphatidylinositol 3-kinase Catalytic Subunit, Chain A, domain 1"/>
    <property type="match status" value="1"/>
</dbReference>
<dbReference type="SUPFAM" id="SSF56112">
    <property type="entry name" value="Protein kinase-like (PK-like)"/>
    <property type="match status" value="1"/>
</dbReference>
<proteinExistence type="predicted"/>
<protein>
    <recommendedName>
        <fullName evidence="12">Protein kinase domain-containing protein</fullName>
    </recommendedName>
</protein>
<feature type="compositionally biased region" description="Polar residues" evidence="11">
    <location>
        <begin position="10"/>
        <end position="27"/>
    </location>
</feature>
<feature type="domain" description="Protein kinase" evidence="12">
    <location>
        <begin position="885"/>
        <end position="1151"/>
    </location>
</feature>
<dbReference type="GO" id="GO:0010928">
    <property type="term" value="P:regulation of auxin mediated signaling pathway"/>
    <property type="evidence" value="ECO:0007669"/>
    <property type="project" value="UniProtKB-ARBA"/>
</dbReference>
<keyword evidence="5" id="KW-0808">Transferase</keyword>
<keyword evidence="6 10" id="KW-0547">Nucleotide-binding</keyword>
<comment type="caution">
    <text evidence="13">The sequence shown here is derived from an EMBL/GenBank/DDBJ whole genome shotgun (WGS) entry which is preliminary data.</text>
</comment>
<evidence type="ECO:0000313" key="14">
    <source>
        <dbReference type="Proteomes" id="UP001210211"/>
    </source>
</evidence>
<evidence type="ECO:0000256" key="2">
    <source>
        <dbReference type="ARBA" id="ARBA00022490"/>
    </source>
</evidence>
<dbReference type="PANTHER" id="PTHR23257">
    <property type="entry name" value="SERINE-THREONINE PROTEIN KINASE"/>
    <property type="match status" value="1"/>
</dbReference>
<dbReference type="CDD" id="cd06410">
    <property type="entry name" value="PB1_UP2"/>
    <property type="match status" value="1"/>
</dbReference>
<dbReference type="GO" id="GO:0004674">
    <property type="term" value="F:protein serine/threonine kinase activity"/>
    <property type="evidence" value="ECO:0007669"/>
    <property type="project" value="UniProtKB-KW"/>
</dbReference>
<dbReference type="PROSITE" id="PS00107">
    <property type="entry name" value="PROTEIN_KINASE_ATP"/>
    <property type="match status" value="1"/>
</dbReference>
<evidence type="ECO:0000256" key="3">
    <source>
        <dbReference type="ARBA" id="ARBA00022527"/>
    </source>
</evidence>
<accession>A0AAD5Z8P0</accession>